<accession>A0A2M4DJY0</accession>
<feature type="chain" id="PRO_5014902080" evidence="1">
    <location>
        <begin position="19"/>
        <end position="75"/>
    </location>
</feature>
<protein>
    <submittedName>
        <fullName evidence="2">Putative secreted protein</fullName>
    </submittedName>
</protein>
<feature type="signal peptide" evidence="1">
    <location>
        <begin position="1"/>
        <end position="18"/>
    </location>
</feature>
<name>A0A2M4DJY0_ANODA</name>
<dbReference type="EMBL" id="GGFL01013663">
    <property type="protein sequence ID" value="MBW77841.1"/>
    <property type="molecule type" value="Transcribed_RNA"/>
</dbReference>
<proteinExistence type="predicted"/>
<reference evidence="2" key="1">
    <citation type="submission" date="2018-01" db="EMBL/GenBank/DDBJ databases">
        <title>An insight into the sialome of Amazonian anophelines.</title>
        <authorList>
            <person name="Ribeiro J.M."/>
            <person name="Scarpassa V."/>
            <person name="Calvo E."/>
        </authorList>
    </citation>
    <scope>NUCLEOTIDE SEQUENCE</scope>
</reference>
<keyword evidence="1" id="KW-0732">Signal</keyword>
<evidence type="ECO:0000256" key="1">
    <source>
        <dbReference type="SAM" id="SignalP"/>
    </source>
</evidence>
<dbReference type="AlphaFoldDB" id="A0A2M4DJY0"/>
<organism evidence="2">
    <name type="scientific">Anopheles darlingi</name>
    <name type="common">Mosquito</name>
    <dbReference type="NCBI Taxonomy" id="43151"/>
    <lineage>
        <taxon>Eukaryota</taxon>
        <taxon>Metazoa</taxon>
        <taxon>Ecdysozoa</taxon>
        <taxon>Arthropoda</taxon>
        <taxon>Hexapoda</taxon>
        <taxon>Insecta</taxon>
        <taxon>Pterygota</taxon>
        <taxon>Neoptera</taxon>
        <taxon>Endopterygota</taxon>
        <taxon>Diptera</taxon>
        <taxon>Nematocera</taxon>
        <taxon>Culicoidea</taxon>
        <taxon>Culicidae</taxon>
        <taxon>Anophelinae</taxon>
        <taxon>Anopheles</taxon>
    </lineage>
</organism>
<sequence>MLLLLLLLLLDHHGLLNAFLGIEVRCVVVAAQKRNPGNGKPVLLTGLNRMRRNMNLGRTSTTTTKKTNARVSSVL</sequence>
<evidence type="ECO:0000313" key="2">
    <source>
        <dbReference type="EMBL" id="MBW77841.1"/>
    </source>
</evidence>